<keyword evidence="13" id="KW-1185">Reference proteome</keyword>
<dbReference type="PROSITE" id="PS50293">
    <property type="entry name" value="TPR_REGION"/>
    <property type="match status" value="1"/>
</dbReference>
<dbReference type="InterPro" id="IPR019734">
    <property type="entry name" value="TPR_rpt"/>
</dbReference>
<dbReference type="AlphaFoldDB" id="A0A1H2BQQ4"/>
<keyword evidence="10" id="KW-0732">Signal</keyword>
<dbReference type="SUPFAM" id="SSF54534">
    <property type="entry name" value="FKBP-like"/>
    <property type="match status" value="1"/>
</dbReference>
<protein>
    <recommendedName>
        <fullName evidence="9">Peptidyl-prolyl cis-trans isomerase</fullName>
        <ecNumber evidence="9">5.2.1.8</ecNumber>
    </recommendedName>
</protein>
<evidence type="ECO:0000313" key="12">
    <source>
        <dbReference type="EMBL" id="SDT60377.1"/>
    </source>
</evidence>
<dbReference type="Pfam" id="PF07719">
    <property type="entry name" value="TPR_2"/>
    <property type="match status" value="1"/>
</dbReference>
<feature type="chain" id="PRO_5009270298" description="Peptidyl-prolyl cis-trans isomerase" evidence="10">
    <location>
        <begin position="21"/>
        <end position="263"/>
    </location>
</feature>
<dbReference type="PANTHER" id="PTHR43811">
    <property type="entry name" value="FKBP-TYPE PEPTIDYL-PROLYL CIS-TRANS ISOMERASE FKPA"/>
    <property type="match status" value="1"/>
</dbReference>
<evidence type="ECO:0000256" key="2">
    <source>
        <dbReference type="ARBA" id="ARBA00006577"/>
    </source>
</evidence>
<dbReference type="InterPro" id="IPR011990">
    <property type="entry name" value="TPR-like_helical_dom_sf"/>
</dbReference>
<name>A0A1H2BQQ4_MUCMA</name>
<keyword evidence="5 7" id="KW-0697">Rotamase</keyword>
<dbReference type="PANTHER" id="PTHR43811:SF19">
    <property type="entry name" value="39 KDA FK506-BINDING NUCLEAR PROTEIN"/>
    <property type="match status" value="1"/>
</dbReference>
<proteinExistence type="inferred from homology"/>
<feature type="repeat" description="TPR" evidence="8">
    <location>
        <begin position="214"/>
        <end position="247"/>
    </location>
</feature>
<evidence type="ECO:0000256" key="9">
    <source>
        <dbReference type="RuleBase" id="RU003915"/>
    </source>
</evidence>
<evidence type="ECO:0000313" key="13">
    <source>
        <dbReference type="Proteomes" id="UP000199679"/>
    </source>
</evidence>
<dbReference type="InterPro" id="IPR001179">
    <property type="entry name" value="PPIase_FKBP_dom"/>
</dbReference>
<evidence type="ECO:0000256" key="4">
    <source>
        <dbReference type="ARBA" id="ARBA00022803"/>
    </source>
</evidence>
<dbReference type="OrthoDB" id="9814548at2"/>
<dbReference type="PROSITE" id="PS50005">
    <property type="entry name" value="TPR"/>
    <property type="match status" value="1"/>
</dbReference>
<evidence type="ECO:0000256" key="3">
    <source>
        <dbReference type="ARBA" id="ARBA00022737"/>
    </source>
</evidence>
<dbReference type="Gene3D" id="1.25.40.10">
    <property type="entry name" value="Tetratricopeptide repeat domain"/>
    <property type="match status" value="1"/>
</dbReference>
<evidence type="ECO:0000259" key="11">
    <source>
        <dbReference type="PROSITE" id="PS50059"/>
    </source>
</evidence>
<dbReference type="GO" id="GO:0003755">
    <property type="term" value="F:peptidyl-prolyl cis-trans isomerase activity"/>
    <property type="evidence" value="ECO:0007669"/>
    <property type="project" value="UniProtKB-UniRule"/>
</dbReference>
<dbReference type="Gene3D" id="3.10.50.40">
    <property type="match status" value="1"/>
</dbReference>
<dbReference type="Pfam" id="PF00254">
    <property type="entry name" value="FKBP_C"/>
    <property type="match status" value="1"/>
</dbReference>
<dbReference type="SMART" id="SM00028">
    <property type="entry name" value="TPR"/>
    <property type="match status" value="1"/>
</dbReference>
<keyword evidence="3" id="KW-0677">Repeat</keyword>
<evidence type="ECO:0000256" key="8">
    <source>
        <dbReference type="PROSITE-ProRule" id="PRU00339"/>
    </source>
</evidence>
<dbReference type="STRING" id="652787.SAMN05216490_4270"/>
<gene>
    <name evidence="12" type="ORF">SAMN05216490_4270</name>
</gene>
<dbReference type="Proteomes" id="UP000199679">
    <property type="component" value="Chromosome I"/>
</dbReference>
<comment type="similarity">
    <text evidence="2 9">Belongs to the FKBP-type PPIase family.</text>
</comment>
<feature type="signal peptide" evidence="10">
    <location>
        <begin position="1"/>
        <end position="20"/>
    </location>
</feature>
<feature type="domain" description="PPIase FKBP-type" evidence="11">
    <location>
        <begin position="48"/>
        <end position="134"/>
    </location>
</feature>
<dbReference type="RefSeq" id="WP_091377836.1">
    <property type="nucleotide sequence ID" value="NZ_LT629740.1"/>
</dbReference>
<dbReference type="SUPFAM" id="SSF48452">
    <property type="entry name" value="TPR-like"/>
    <property type="match status" value="1"/>
</dbReference>
<dbReference type="InterPro" id="IPR046357">
    <property type="entry name" value="PPIase_dom_sf"/>
</dbReference>
<evidence type="ECO:0000256" key="10">
    <source>
        <dbReference type="SAM" id="SignalP"/>
    </source>
</evidence>
<reference evidence="12 13" key="1">
    <citation type="submission" date="2016-10" db="EMBL/GenBank/DDBJ databases">
        <authorList>
            <person name="de Groot N.N."/>
        </authorList>
    </citation>
    <scope>NUCLEOTIDE SEQUENCE [LARGE SCALE GENOMIC DNA]</scope>
    <source>
        <strain evidence="12 13">MP1X4</strain>
    </source>
</reference>
<evidence type="ECO:0000256" key="6">
    <source>
        <dbReference type="ARBA" id="ARBA00023235"/>
    </source>
</evidence>
<keyword evidence="6 7" id="KW-0413">Isomerase</keyword>
<accession>A0A1H2BQQ4</accession>
<sequence>MKKNLLTLICTVCFCGIAFAQKTDTITTASGLKYFFKTKGSGAAFIPGQLAIVDYILTLTDGKQIDATADRGTPFAAQVPGKLIKGFNEAIPLMHIGDRAVFILPSNIAYGEKGTGTIPPNSTLIFDITLLDTKAKSLGMVLDSILFAKPVTADSKPQIDTVLKTFNTLKKAKFKDLYVSEDDLNSIGYELIKKYPADAVELFKLNVKLYPKSYNAYDSLGEGYMDMGDNKQAIKNYEKSLKLNPKNTNATDMIKKMQTGGKP</sequence>
<dbReference type="EC" id="5.2.1.8" evidence="9"/>
<dbReference type="EMBL" id="LT629740">
    <property type="protein sequence ID" value="SDT60377.1"/>
    <property type="molecule type" value="Genomic_DNA"/>
</dbReference>
<dbReference type="PROSITE" id="PS50059">
    <property type="entry name" value="FKBP_PPIASE"/>
    <property type="match status" value="1"/>
</dbReference>
<evidence type="ECO:0000256" key="1">
    <source>
        <dbReference type="ARBA" id="ARBA00000971"/>
    </source>
</evidence>
<keyword evidence="4 8" id="KW-0802">TPR repeat</keyword>
<comment type="catalytic activity">
    <reaction evidence="1 7 9">
        <text>[protein]-peptidylproline (omega=180) = [protein]-peptidylproline (omega=0)</text>
        <dbReference type="Rhea" id="RHEA:16237"/>
        <dbReference type="Rhea" id="RHEA-COMP:10747"/>
        <dbReference type="Rhea" id="RHEA-COMP:10748"/>
        <dbReference type="ChEBI" id="CHEBI:83833"/>
        <dbReference type="ChEBI" id="CHEBI:83834"/>
        <dbReference type="EC" id="5.2.1.8"/>
    </reaction>
</comment>
<organism evidence="12 13">
    <name type="scientific">Mucilaginibacter mallensis</name>
    <dbReference type="NCBI Taxonomy" id="652787"/>
    <lineage>
        <taxon>Bacteria</taxon>
        <taxon>Pseudomonadati</taxon>
        <taxon>Bacteroidota</taxon>
        <taxon>Sphingobacteriia</taxon>
        <taxon>Sphingobacteriales</taxon>
        <taxon>Sphingobacteriaceae</taxon>
        <taxon>Mucilaginibacter</taxon>
    </lineage>
</organism>
<evidence type="ECO:0000256" key="7">
    <source>
        <dbReference type="PROSITE-ProRule" id="PRU00277"/>
    </source>
</evidence>
<evidence type="ECO:0000256" key="5">
    <source>
        <dbReference type="ARBA" id="ARBA00023110"/>
    </source>
</evidence>
<dbReference type="InterPro" id="IPR013105">
    <property type="entry name" value="TPR_2"/>
</dbReference>